<feature type="compositionally biased region" description="Polar residues" evidence="1">
    <location>
        <begin position="667"/>
        <end position="678"/>
    </location>
</feature>
<accession>A0A0F9K0R5</accession>
<dbReference type="SUPFAM" id="SSF49899">
    <property type="entry name" value="Concanavalin A-like lectins/glucanases"/>
    <property type="match status" value="1"/>
</dbReference>
<feature type="non-terminal residue" evidence="2">
    <location>
        <position position="1437"/>
    </location>
</feature>
<name>A0A0F9K0R5_9ZZZZ</name>
<protein>
    <submittedName>
        <fullName evidence="2">Uncharacterized protein</fullName>
    </submittedName>
</protein>
<evidence type="ECO:0000256" key="1">
    <source>
        <dbReference type="SAM" id="MobiDB-lite"/>
    </source>
</evidence>
<evidence type="ECO:0000313" key="2">
    <source>
        <dbReference type="EMBL" id="KKM75593.1"/>
    </source>
</evidence>
<dbReference type="Pfam" id="PF13385">
    <property type="entry name" value="Laminin_G_3"/>
    <property type="match status" value="1"/>
</dbReference>
<gene>
    <name evidence="2" type="ORF">LCGC14_1388690</name>
</gene>
<dbReference type="InterPro" id="IPR013320">
    <property type="entry name" value="ConA-like_dom_sf"/>
</dbReference>
<reference evidence="2" key="1">
    <citation type="journal article" date="2015" name="Nature">
        <title>Complex archaea that bridge the gap between prokaryotes and eukaryotes.</title>
        <authorList>
            <person name="Spang A."/>
            <person name="Saw J.H."/>
            <person name="Jorgensen S.L."/>
            <person name="Zaremba-Niedzwiedzka K."/>
            <person name="Martijn J."/>
            <person name="Lind A.E."/>
            <person name="van Eijk R."/>
            <person name="Schleper C."/>
            <person name="Guy L."/>
            <person name="Ettema T.J."/>
        </authorList>
    </citation>
    <scope>NUCLEOTIDE SEQUENCE</scope>
</reference>
<proteinExistence type="predicted"/>
<dbReference type="Gene3D" id="2.60.120.200">
    <property type="match status" value="1"/>
</dbReference>
<sequence>LYYHTEFAPTEIQWTKSPSYSFDSGAPDIIYLDVGTDLSTYIESPVLGYLGTVADYAHLSYRYELFNYAPPNDDIWVDLKSQIYRDGTLVYEQYEYQGFYNTNIGWQTVNIDLTDYFTEAGQQFQIKISADFTFYNGYSDDISLRFDHATLEAHYPPVYYRGFDFQDGFNQFTSPTLSTSEPLYWDSNNPIALGNDILAYNNYPGLITNNLFSQDYRFDSSWASYSGLFTDGATPLFDEREDINLGPTWRELNGNGMAVFDLLGTNPPINVSSIYQSVIKDEFASVNDTDDSLFNIRQRFVVPKIISNDRYIIVVFAARYSQDDMWKIYMTYGLRPDGVFSSPQRIYDPGDDAIYQLSPSIALSSTDLYVTWQQRNRETHPQGETEWNILYGRISLDDFTLKEVKNVTTYNSFNLDKTAMMAPDIALTPLGNVYNENGKLIHTECMVHISYENVTYTTFTQGTRNNEDLNDINKNIYYSQLSSTYFPSSFSNPFLVNDYIAEGTMGSSSNIPDQPIDFSLLSAVSTWLGDLQDQDLDYTTFFPNITNTGASALQFLSYFDENSGSSTFDEVNNLEGLLNGNSSWTTGFNNSALIFDGIGLLPTLDTNITQFSMPTSNNFSFAKGSITSYGDLENIDAVYTNLSSELTAGSGPRTPRDPDYVGEGALSNPTSNDPSLSDATIPATDDSMLKFARVSRQSEDMLKVTFNSGLGTLTIGDTISFYISKLRSGSKEARLYAYSSSTQVSSSDYITISDTSITQGAWLDFTLTSAIISQLGDQGGGQFSFRYVCTTTGDSLADTTEVGEVKANLTLGGPGSYDLDTEIEWKPTEIVTSMEFLNWSYVNSTAINFYVYNWGTSSYEAFTANTNNLALGGNYNSSDNRVKVKFNGTDISAFTVNINQLRIEYNVTIYGDPNHKYYDFISFGDILDQFLANEFTISLWLYPTTLSSKTSLNGIKNTFFSKNNSIEIGIDENNKLMIYINTSTIDTSAIYGISGSIPLDDWTRLIICYNNSDVDINIGGTWFYDASSGPAEPWQGGGDLVNGEDLTIGAELGNYSAFTGKIDQIKVYNQTFRYFPTVNNLTFTSIFTMNNKPSEFALNNVILYYSYKTNISQSIDLNLFNYNTQQYDTIDSGVYTDFFGGSYAITNPDYYNQDFEVIAKLYGENSSDFKFYLDLFRLNYSWAIPPLENAISFNPNLESPQIISSLRYNTSIILENSVEISINFDQTNLKRVFQLNSLSIVDYLSQQIPIFNSESEYVKKFGIDSLLFDQNKIVFPDDLQFHDLYDPRSYYFASETFVSGTSEYTLDSFLIDDVALIKKVKDVYYSPTLLNVYVIERDAQRLSRDNYSIIGTWGTGDLNITFTNELPSNYYFYVKYTLEDYNLPLNLTITTSNINNELALIYERYLNNTHRKIFLDVADETFGFQSDILISNGVNDN</sequence>
<feature type="region of interest" description="Disordered" evidence="1">
    <location>
        <begin position="646"/>
        <end position="679"/>
    </location>
</feature>
<feature type="non-terminal residue" evidence="2">
    <location>
        <position position="1"/>
    </location>
</feature>
<comment type="caution">
    <text evidence="2">The sequence shown here is derived from an EMBL/GenBank/DDBJ whole genome shotgun (WGS) entry which is preliminary data.</text>
</comment>
<dbReference type="EMBL" id="LAZR01008949">
    <property type="protein sequence ID" value="KKM75593.1"/>
    <property type="molecule type" value="Genomic_DNA"/>
</dbReference>
<organism evidence="2">
    <name type="scientific">marine sediment metagenome</name>
    <dbReference type="NCBI Taxonomy" id="412755"/>
    <lineage>
        <taxon>unclassified sequences</taxon>
        <taxon>metagenomes</taxon>
        <taxon>ecological metagenomes</taxon>
    </lineage>
</organism>